<accession>A0A0C3DM88</accession>
<sequence length="490" mass="55681">MDPSSITQMTNVEKDRLWDRRAWLGFNRMQERPYFRRRWIYQEIVLSLNPYIICGDQCLSWDQYYGAVVHRWVILINNRFDRSLEVTSTDVEPLSTIDALRHRLVHPEGSQAGLFELLTKLRRAASTVLHDLVYALLGLCDEQDSRGITIDYKRPIEAVFMEVVINYIRTYGSLDILNTVHQSTNPPPRPYPYIINDVLMTPGDPNFARTTYLPALPSWTPNWVSANTSWELGTGDLASNDYSPVFRACGNTTMKVLNLDRAIEEKALLALGVEVDRVAQVHILSPMTHPQQNDPSCWLFPHFWDFCRSRPISQSPYRSEAERLNCYFRTLSAGGRLTGLRVIATDRYLRYYCTHFFAAGLASRLQSEALLLAQDYAQPSLSECYEMPENGFSGDSEELGYGRITFDAMCHGRLFVTAGGWIGLGPRETMPGQSICVLFGGSSPLMLKASDAIPGAWCVQGEVYMHGWMFGQAIENMEYGVLDSQVFRLV</sequence>
<dbReference type="PANTHER" id="PTHR24148">
    <property type="entry name" value="ANKYRIN REPEAT DOMAIN-CONTAINING PROTEIN 39 HOMOLOG-RELATED"/>
    <property type="match status" value="1"/>
</dbReference>
<keyword evidence="2" id="KW-1185">Reference proteome</keyword>
<dbReference type="InterPro" id="IPR052895">
    <property type="entry name" value="HetReg/Transcr_Mod"/>
</dbReference>
<dbReference type="OrthoDB" id="4476201at2759"/>
<dbReference type="HOGENOM" id="CLU_004184_7_3_1"/>
<organism evidence="1 2">
    <name type="scientific">Oidiodendron maius (strain Zn)</name>
    <dbReference type="NCBI Taxonomy" id="913774"/>
    <lineage>
        <taxon>Eukaryota</taxon>
        <taxon>Fungi</taxon>
        <taxon>Dikarya</taxon>
        <taxon>Ascomycota</taxon>
        <taxon>Pezizomycotina</taxon>
        <taxon>Leotiomycetes</taxon>
        <taxon>Leotiomycetes incertae sedis</taxon>
        <taxon>Myxotrichaceae</taxon>
        <taxon>Oidiodendron</taxon>
    </lineage>
</organism>
<gene>
    <name evidence="1" type="ORF">OIDMADRAFT_52927</name>
</gene>
<dbReference type="EMBL" id="KN832874">
    <property type="protein sequence ID" value="KIN03123.1"/>
    <property type="molecule type" value="Genomic_DNA"/>
</dbReference>
<evidence type="ECO:0000313" key="1">
    <source>
        <dbReference type="EMBL" id="KIN03123.1"/>
    </source>
</evidence>
<dbReference type="AlphaFoldDB" id="A0A0C3DM88"/>
<dbReference type="Proteomes" id="UP000054321">
    <property type="component" value="Unassembled WGS sequence"/>
</dbReference>
<protein>
    <recommendedName>
        <fullName evidence="3">Heterokaryon incompatibility domain-containing protein</fullName>
    </recommendedName>
</protein>
<name>A0A0C3DM88_OIDMZ</name>
<dbReference type="InParanoid" id="A0A0C3DM88"/>
<evidence type="ECO:0008006" key="3">
    <source>
        <dbReference type="Google" id="ProtNLM"/>
    </source>
</evidence>
<reference evidence="1 2" key="1">
    <citation type="submission" date="2014-04" db="EMBL/GenBank/DDBJ databases">
        <authorList>
            <consortium name="DOE Joint Genome Institute"/>
            <person name="Kuo A."/>
            <person name="Martino E."/>
            <person name="Perotto S."/>
            <person name="Kohler A."/>
            <person name="Nagy L.G."/>
            <person name="Floudas D."/>
            <person name="Copeland A."/>
            <person name="Barry K.W."/>
            <person name="Cichocki N."/>
            <person name="Veneault-Fourrey C."/>
            <person name="LaButti K."/>
            <person name="Lindquist E.A."/>
            <person name="Lipzen A."/>
            <person name="Lundell T."/>
            <person name="Morin E."/>
            <person name="Murat C."/>
            <person name="Sun H."/>
            <person name="Tunlid A."/>
            <person name="Henrissat B."/>
            <person name="Grigoriev I.V."/>
            <person name="Hibbett D.S."/>
            <person name="Martin F."/>
            <person name="Nordberg H.P."/>
            <person name="Cantor M.N."/>
            <person name="Hua S.X."/>
        </authorList>
    </citation>
    <scope>NUCLEOTIDE SEQUENCE [LARGE SCALE GENOMIC DNA]</scope>
    <source>
        <strain evidence="1 2">Zn</strain>
    </source>
</reference>
<proteinExistence type="predicted"/>
<evidence type="ECO:0000313" key="2">
    <source>
        <dbReference type="Proteomes" id="UP000054321"/>
    </source>
</evidence>
<dbReference type="PANTHER" id="PTHR24148:SF64">
    <property type="entry name" value="HETEROKARYON INCOMPATIBILITY DOMAIN-CONTAINING PROTEIN"/>
    <property type="match status" value="1"/>
</dbReference>
<reference evidence="2" key="2">
    <citation type="submission" date="2015-01" db="EMBL/GenBank/DDBJ databases">
        <title>Evolutionary Origins and Diversification of the Mycorrhizal Mutualists.</title>
        <authorList>
            <consortium name="DOE Joint Genome Institute"/>
            <consortium name="Mycorrhizal Genomics Consortium"/>
            <person name="Kohler A."/>
            <person name="Kuo A."/>
            <person name="Nagy L.G."/>
            <person name="Floudas D."/>
            <person name="Copeland A."/>
            <person name="Barry K.W."/>
            <person name="Cichocki N."/>
            <person name="Veneault-Fourrey C."/>
            <person name="LaButti K."/>
            <person name="Lindquist E.A."/>
            <person name="Lipzen A."/>
            <person name="Lundell T."/>
            <person name="Morin E."/>
            <person name="Murat C."/>
            <person name="Riley R."/>
            <person name="Ohm R."/>
            <person name="Sun H."/>
            <person name="Tunlid A."/>
            <person name="Henrissat B."/>
            <person name="Grigoriev I.V."/>
            <person name="Hibbett D.S."/>
            <person name="Martin F."/>
        </authorList>
    </citation>
    <scope>NUCLEOTIDE SEQUENCE [LARGE SCALE GENOMIC DNA]</scope>
    <source>
        <strain evidence="2">Zn</strain>
    </source>
</reference>